<evidence type="ECO:0000256" key="8">
    <source>
        <dbReference type="ARBA" id="ARBA00022989"/>
    </source>
</evidence>
<feature type="region of interest" description="Disordered" evidence="11">
    <location>
        <begin position="415"/>
        <end position="486"/>
    </location>
</feature>
<dbReference type="InterPro" id="IPR023834">
    <property type="entry name" value="T7SS_pept_S8A_mycosin"/>
</dbReference>
<keyword evidence="6 10" id="KW-0378">Hydrolase</keyword>
<accession>A0AAU8JQA3</accession>
<feature type="compositionally biased region" description="Low complexity" evidence="11">
    <location>
        <begin position="415"/>
        <end position="425"/>
    </location>
</feature>
<evidence type="ECO:0000256" key="5">
    <source>
        <dbReference type="ARBA" id="ARBA00022692"/>
    </source>
</evidence>
<keyword evidence="13" id="KW-0732">Signal</keyword>
<feature type="compositionally biased region" description="Pro residues" evidence="11">
    <location>
        <begin position="426"/>
        <end position="440"/>
    </location>
</feature>
<dbReference type="RefSeq" id="WP_354637793.1">
    <property type="nucleotide sequence ID" value="NZ_CP159872.1"/>
</dbReference>
<dbReference type="InterPro" id="IPR015500">
    <property type="entry name" value="Peptidase_S8_subtilisin-rel"/>
</dbReference>
<keyword evidence="7 10" id="KW-0720">Serine protease</keyword>
<dbReference type="EMBL" id="CP159872">
    <property type="protein sequence ID" value="XCM78050.1"/>
    <property type="molecule type" value="Genomic_DNA"/>
</dbReference>
<evidence type="ECO:0000256" key="3">
    <source>
        <dbReference type="ARBA" id="ARBA00022475"/>
    </source>
</evidence>
<keyword evidence="5 12" id="KW-0812">Transmembrane</keyword>
<organism evidence="15">
    <name type="scientific">Kitasatospora camelliae</name>
    <dbReference type="NCBI Taxonomy" id="3156397"/>
    <lineage>
        <taxon>Bacteria</taxon>
        <taxon>Bacillati</taxon>
        <taxon>Actinomycetota</taxon>
        <taxon>Actinomycetes</taxon>
        <taxon>Kitasatosporales</taxon>
        <taxon>Streptomycetaceae</taxon>
        <taxon>Kitasatospora</taxon>
    </lineage>
</organism>
<dbReference type="InterPro" id="IPR023827">
    <property type="entry name" value="Peptidase_S8_Asp-AS"/>
</dbReference>
<comment type="similarity">
    <text evidence="2 10">Belongs to the peptidase S8 family.</text>
</comment>
<evidence type="ECO:0000256" key="13">
    <source>
        <dbReference type="SAM" id="SignalP"/>
    </source>
</evidence>
<keyword evidence="9 12" id="KW-0472">Membrane</keyword>
<dbReference type="NCBIfam" id="TIGR03921">
    <property type="entry name" value="T7SS_mycosin"/>
    <property type="match status" value="1"/>
</dbReference>
<keyword evidence="8 12" id="KW-1133">Transmembrane helix</keyword>
<protein>
    <submittedName>
        <fullName evidence="15">Type VII secretion-associated serine protease mycosin</fullName>
    </submittedName>
</protein>
<dbReference type="PANTHER" id="PTHR43806:SF11">
    <property type="entry name" value="CEREVISIN-RELATED"/>
    <property type="match status" value="1"/>
</dbReference>
<gene>
    <name evidence="15" type="primary">mycP</name>
    <name evidence="15" type="ORF">ABWK59_03420</name>
</gene>
<feature type="compositionally biased region" description="Pro residues" evidence="11">
    <location>
        <begin position="476"/>
        <end position="486"/>
    </location>
</feature>
<dbReference type="InterPro" id="IPR050131">
    <property type="entry name" value="Peptidase_S8_subtilisin-like"/>
</dbReference>
<keyword evidence="4 10" id="KW-0645">Protease</keyword>
<feature type="compositionally biased region" description="Low complexity" evidence="11">
    <location>
        <begin position="461"/>
        <end position="475"/>
    </location>
</feature>
<evidence type="ECO:0000256" key="4">
    <source>
        <dbReference type="ARBA" id="ARBA00022670"/>
    </source>
</evidence>
<evidence type="ECO:0000313" key="15">
    <source>
        <dbReference type="EMBL" id="XCM78050.1"/>
    </source>
</evidence>
<dbReference type="AlphaFoldDB" id="A0AAU8JQA3"/>
<feature type="transmembrane region" description="Helical" evidence="12">
    <location>
        <begin position="386"/>
        <end position="408"/>
    </location>
</feature>
<dbReference type="InterPro" id="IPR000209">
    <property type="entry name" value="Peptidase_S8/S53_dom"/>
</dbReference>
<dbReference type="SUPFAM" id="SSF52743">
    <property type="entry name" value="Subtilisin-like"/>
    <property type="match status" value="1"/>
</dbReference>
<evidence type="ECO:0000256" key="1">
    <source>
        <dbReference type="ARBA" id="ARBA00004162"/>
    </source>
</evidence>
<evidence type="ECO:0000256" key="6">
    <source>
        <dbReference type="ARBA" id="ARBA00022801"/>
    </source>
</evidence>
<dbReference type="GO" id="GO:0004252">
    <property type="term" value="F:serine-type endopeptidase activity"/>
    <property type="evidence" value="ECO:0007669"/>
    <property type="project" value="UniProtKB-UniRule"/>
</dbReference>
<feature type="signal peptide" evidence="13">
    <location>
        <begin position="1"/>
        <end position="22"/>
    </location>
</feature>
<dbReference type="Pfam" id="PF00082">
    <property type="entry name" value="Peptidase_S8"/>
    <property type="match status" value="1"/>
</dbReference>
<dbReference type="Gene3D" id="3.40.50.200">
    <property type="entry name" value="Peptidase S8/S53 domain"/>
    <property type="match status" value="1"/>
</dbReference>
<dbReference type="PANTHER" id="PTHR43806">
    <property type="entry name" value="PEPTIDASE S8"/>
    <property type="match status" value="1"/>
</dbReference>
<sequence length="486" mass="48763">MRRVAALLAVAAIGVGASPGTAFGVESIRQEQWHLDAMHAPEMWKTGTGAGIVVGVVDTGVDKDAPDLQGQLLPGLDLSGFSNKDGAFADYLGHGTGMASLIAGTGKGLGGKGAFGLAPGSKILPVKVNSGSETAMAATDIGKQLADGITYAADHGAKVINVSQGFRHLGASDFAALRAAVDHALAKGSLVIASAGNTGDKDNPQELPSSLPGVVAVAATDRDGKVAPWSQHGPQVTLAAPGVDIYAACTGKTGYCKSQGTSDSAALMSASAALLWSAHPTWTNNQVLRVLINTASNPKERSDFIGYGAVRPRIALTTPGDPGPADQFPLKLTPVAAPTAGAAPAPAASTAAPDGGFGLVDIGGDQGTPAASGSSASASSSGSGKLPLILGGAGAVAVLLVVVAAVVLSRRNRTAGPPAYAGGPLQQPPQPYGTPPPYGQQPPYGAQPPYAQPQPHPQPQPYGQQPQPQPYGQQPQQPPYGTPYGH</sequence>
<feature type="region of interest" description="Disordered" evidence="11">
    <location>
        <begin position="356"/>
        <end position="384"/>
    </location>
</feature>
<proteinExistence type="inferred from homology"/>
<evidence type="ECO:0000259" key="14">
    <source>
        <dbReference type="Pfam" id="PF00082"/>
    </source>
</evidence>
<evidence type="ECO:0000256" key="12">
    <source>
        <dbReference type="SAM" id="Phobius"/>
    </source>
</evidence>
<name>A0AAU8JQA3_9ACTN</name>
<evidence type="ECO:0000256" key="10">
    <source>
        <dbReference type="PROSITE-ProRule" id="PRU01240"/>
    </source>
</evidence>
<dbReference type="PRINTS" id="PR00723">
    <property type="entry name" value="SUBTILISIN"/>
</dbReference>
<evidence type="ECO:0000256" key="9">
    <source>
        <dbReference type="ARBA" id="ARBA00023136"/>
    </source>
</evidence>
<dbReference type="InterPro" id="IPR036852">
    <property type="entry name" value="Peptidase_S8/S53_dom_sf"/>
</dbReference>
<dbReference type="GO" id="GO:0006508">
    <property type="term" value="P:proteolysis"/>
    <property type="evidence" value="ECO:0007669"/>
    <property type="project" value="UniProtKB-KW"/>
</dbReference>
<dbReference type="KEGG" id="kcm:ABWK59_03420"/>
<keyword evidence="3" id="KW-1003">Cell membrane</keyword>
<reference evidence="15" key="1">
    <citation type="submission" date="2024-06" db="EMBL/GenBank/DDBJ databases">
        <title>The genome sequences of Kitasatospora sp. strain HUAS MG31.</title>
        <authorList>
            <person name="Mo P."/>
        </authorList>
    </citation>
    <scope>NUCLEOTIDE SEQUENCE</scope>
    <source>
        <strain evidence="15">HUAS MG31</strain>
    </source>
</reference>
<feature type="domain" description="Peptidase S8/S53" evidence="14">
    <location>
        <begin position="49"/>
        <end position="308"/>
    </location>
</feature>
<feature type="compositionally biased region" description="Pro residues" evidence="11">
    <location>
        <begin position="450"/>
        <end position="460"/>
    </location>
</feature>
<feature type="active site" description="Charge relay system" evidence="10">
    <location>
        <position position="58"/>
    </location>
</feature>
<feature type="active site" description="Charge relay system" evidence="10">
    <location>
        <position position="94"/>
    </location>
</feature>
<dbReference type="GO" id="GO:0005886">
    <property type="term" value="C:plasma membrane"/>
    <property type="evidence" value="ECO:0007669"/>
    <property type="project" value="UniProtKB-SubCell"/>
</dbReference>
<comment type="subcellular location">
    <subcellularLocation>
        <location evidence="1">Cell membrane</location>
        <topology evidence="1">Single-pass membrane protein</topology>
    </subcellularLocation>
</comment>
<feature type="chain" id="PRO_5043560502" evidence="13">
    <location>
        <begin position="23"/>
        <end position="486"/>
    </location>
</feature>
<feature type="active site" description="Charge relay system" evidence="10">
    <location>
        <position position="262"/>
    </location>
</feature>
<evidence type="ECO:0000256" key="2">
    <source>
        <dbReference type="ARBA" id="ARBA00011073"/>
    </source>
</evidence>
<evidence type="ECO:0000256" key="11">
    <source>
        <dbReference type="SAM" id="MobiDB-lite"/>
    </source>
</evidence>
<feature type="compositionally biased region" description="Low complexity" evidence="11">
    <location>
        <begin position="370"/>
        <end position="384"/>
    </location>
</feature>
<dbReference type="PROSITE" id="PS51892">
    <property type="entry name" value="SUBTILASE"/>
    <property type="match status" value="1"/>
</dbReference>
<evidence type="ECO:0000256" key="7">
    <source>
        <dbReference type="ARBA" id="ARBA00022825"/>
    </source>
</evidence>
<dbReference type="PROSITE" id="PS00136">
    <property type="entry name" value="SUBTILASE_ASP"/>
    <property type="match status" value="1"/>
</dbReference>